<evidence type="ECO:0000256" key="1">
    <source>
        <dbReference type="SAM" id="Coils"/>
    </source>
</evidence>
<feature type="region of interest" description="Disordered" evidence="2">
    <location>
        <begin position="124"/>
        <end position="179"/>
    </location>
</feature>
<dbReference type="GO" id="GO:0003964">
    <property type="term" value="F:RNA-directed DNA polymerase activity"/>
    <property type="evidence" value="ECO:0007669"/>
    <property type="project" value="UniProtKB-KW"/>
</dbReference>
<evidence type="ECO:0000313" key="4">
    <source>
        <dbReference type="EMBL" id="GEU93859.1"/>
    </source>
</evidence>
<dbReference type="InterPro" id="IPR057670">
    <property type="entry name" value="SH3_retrovirus"/>
</dbReference>
<comment type="caution">
    <text evidence="4">The sequence shown here is derived from an EMBL/GenBank/DDBJ whole genome shotgun (WGS) entry which is preliminary data.</text>
</comment>
<sequence length="1067" mass="119369">MRPFGCHVTILNTLDPLGKFQGKVDEGFLVGYSVCSKACRVFNSRTRIVQENFHVNFMENKPNVAGSGPAWLFDIDSLSQTMNYHLVIAENQSNTHTGFQDTEKAGEEGTQTYVLFLVLSDGSTNSQNNNKDAHADGKEHDDDIQKSMSPDIHSSSSGAQTRKQGDKTENKDKGKSPVVTITGFRNLNAEFEEYNDNSSNGVNAASSLVSIVGQNSINNTNDFSAAGPSNAVMLNLEDLSHDANDVGAEADINNLKSIILDSPIPTTRIHKDHPTSQIIGDLSLTTQTKSMARAVRDQAYSDIDYAGASLDKKSTTGGCQFLGCRLISWQCKKQTVVATSSTEVEYVAAASGCAQVLWIQNQLLDYGLGFELKMQSEAAEGFEQIIDFLSGSYIHYALTVKGVVCLPNEEIFAGLAQMGYKKPSTKLTFYKAFFSSQRKFLIHTILQSLSAKRTSWNEFSTAMASAVICLSQGQRFNFSKYIFDSLVRNVDRSSKFYMYPRFIQLIIQAQVGDLSTHTTRFISPALTQKVQVDAAVAAAVIEDVVDDVDENVAHVATPSPPPHDIPSPSQEPSSPLQQQQSSPQAPPQDANFQHSFNKFLMFVLLFLSANKIKSSKLRRLRKVGTSQRVGSSDDMKDVFNKERMIADMDTNEGIELVKDAEIAESEGRQADKQAEIYNIDVDHSSKVLSMQEDNSEVQEVVEVVTTAKLILEVVTAIASQFSSISTTIPAVSATIPAAAPTVVAADTRRRKGVIIRDLEEELSLKTSAETPAKTLKLKDKGKGIMIEASKPMKKKDQIELDAKYARKLHEELNKDDADFNKDVDWDVAMEHVNQKSSTNPQYIKRYQGMKKRPQTESEARKNMMIYLKNTAGYKMDFFKGMSYADICPIFQARFDENMRFLFKSREEIEEEDEEIIKSINETPAQKAAKRRKLNEEAQEAEALKKQLEIVHNEDDDVFTEATPIRRKVPVVNYEIVMINNKPRYKIIRADDTHQLYISFITLLKNFDREDLEDLWRIVKDRFSTSKPTNFSDDYLLSTLKTMFEKTDGQDAIWRNQQSVYGQALVKS</sequence>
<feature type="region of interest" description="Disordered" evidence="2">
    <location>
        <begin position="553"/>
        <end position="590"/>
    </location>
</feature>
<keyword evidence="1" id="KW-0175">Coiled coil</keyword>
<name>A0A6L2P8J7_TANCI</name>
<feature type="compositionally biased region" description="Basic and acidic residues" evidence="2">
    <location>
        <begin position="131"/>
        <end position="145"/>
    </location>
</feature>
<evidence type="ECO:0000256" key="2">
    <source>
        <dbReference type="SAM" id="MobiDB-lite"/>
    </source>
</evidence>
<keyword evidence="4" id="KW-0695">RNA-directed DNA polymerase</keyword>
<gene>
    <name evidence="4" type="ORF">Tci_065837</name>
</gene>
<keyword evidence="4" id="KW-0808">Transferase</keyword>
<dbReference type="PANTHER" id="PTHR11439:SF495">
    <property type="entry name" value="REVERSE TRANSCRIPTASE, RNA-DEPENDENT DNA POLYMERASE-RELATED"/>
    <property type="match status" value="1"/>
</dbReference>
<proteinExistence type="predicted"/>
<dbReference type="EMBL" id="BKCJ010010942">
    <property type="protein sequence ID" value="GEU93859.1"/>
    <property type="molecule type" value="Genomic_DNA"/>
</dbReference>
<dbReference type="AlphaFoldDB" id="A0A6L2P8J7"/>
<feature type="coiled-coil region" evidence="1">
    <location>
        <begin position="926"/>
        <end position="953"/>
    </location>
</feature>
<dbReference type="CDD" id="cd09272">
    <property type="entry name" value="RNase_HI_RT_Ty1"/>
    <property type="match status" value="1"/>
</dbReference>
<dbReference type="Pfam" id="PF25597">
    <property type="entry name" value="SH3_retrovirus"/>
    <property type="match status" value="1"/>
</dbReference>
<reference evidence="4" key="1">
    <citation type="journal article" date="2019" name="Sci. Rep.">
        <title>Draft genome of Tanacetum cinerariifolium, the natural source of mosquito coil.</title>
        <authorList>
            <person name="Yamashiro T."/>
            <person name="Shiraishi A."/>
            <person name="Satake H."/>
            <person name="Nakayama K."/>
        </authorList>
    </citation>
    <scope>NUCLEOTIDE SEQUENCE</scope>
</reference>
<organism evidence="4">
    <name type="scientific">Tanacetum cinerariifolium</name>
    <name type="common">Dalmatian daisy</name>
    <name type="synonym">Chrysanthemum cinerariifolium</name>
    <dbReference type="NCBI Taxonomy" id="118510"/>
    <lineage>
        <taxon>Eukaryota</taxon>
        <taxon>Viridiplantae</taxon>
        <taxon>Streptophyta</taxon>
        <taxon>Embryophyta</taxon>
        <taxon>Tracheophyta</taxon>
        <taxon>Spermatophyta</taxon>
        <taxon>Magnoliopsida</taxon>
        <taxon>eudicotyledons</taxon>
        <taxon>Gunneridae</taxon>
        <taxon>Pentapetalae</taxon>
        <taxon>asterids</taxon>
        <taxon>campanulids</taxon>
        <taxon>Asterales</taxon>
        <taxon>Asteraceae</taxon>
        <taxon>Asteroideae</taxon>
        <taxon>Anthemideae</taxon>
        <taxon>Anthemidinae</taxon>
        <taxon>Tanacetum</taxon>
    </lineage>
</organism>
<keyword evidence="4" id="KW-0548">Nucleotidyltransferase</keyword>
<feature type="domain" description="Retroviral polymerase SH3-like" evidence="3">
    <location>
        <begin position="15"/>
        <end position="61"/>
    </location>
</feature>
<accession>A0A6L2P8J7</accession>
<protein>
    <submittedName>
        <fullName evidence="4">Putative reverse transcriptase, RNA-dependent DNA polymerase</fullName>
    </submittedName>
</protein>
<evidence type="ECO:0000259" key="3">
    <source>
        <dbReference type="Pfam" id="PF25597"/>
    </source>
</evidence>
<feature type="compositionally biased region" description="Low complexity" evidence="2">
    <location>
        <begin position="566"/>
        <end position="583"/>
    </location>
</feature>
<feature type="compositionally biased region" description="Basic and acidic residues" evidence="2">
    <location>
        <begin position="163"/>
        <end position="175"/>
    </location>
</feature>
<dbReference type="PANTHER" id="PTHR11439">
    <property type="entry name" value="GAG-POL-RELATED RETROTRANSPOSON"/>
    <property type="match status" value="1"/>
</dbReference>
<feature type="compositionally biased region" description="Polar residues" evidence="2">
    <location>
        <begin position="146"/>
        <end position="162"/>
    </location>
</feature>